<organism evidence="2 3">
    <name type="scientific">Pseudomonas chlororaphis</name>
    <dbReference type="NCBI Taxonomy" id="587753"/>
    <lineage>
        <taxon>Bacteria</taxon>
        <taxon>Pseudomonadati</taxon>
        <taxon>Pseudomonadota</taxon>
        <taxon>Gammaproteobacteria</taxon>
        <taxon>Pseudomonadales</taxon>
        <taxon>Pseudomonadaceae</taxon>
        <taxon>Pseudomonas</taxon>
    </lineage>
</organism>
<accession>A0A3G7TL18</accession>
<evidence type="ECO:0000313" key="3">
    <source>
        <dbReference type="Proteomes" id="UP000268048"/>
    </source>
</evidence>
<reference evidence="2 3" key="1">
    <citation type="submission" date="2018-03" db="EMBL/GenBank/DDBJ databases">
        <title>Diversity of phytobeneficial traits revealed by whole-genome analysis of worldwide-isolated phenazine-producing Pseudomonas spp.</title>
        <authorList>
            <person name="Biessy A."/>
            <person name="Novinscak A."/>
            <person name="Blom J."/>
            <person name="Leger G."/>
            <person name="Thomashow L.S."/>
            <person name="Cazorla F.M."/>
            <person name="Josic D."/>
            <person name="Filion M."/>
        </authorList>
    </citation>
    <scope>NUCLEOTIDE SEQUENCE [LARGE SCALE GENOMIC DNA]</scope>
    <source>
        <strain evidence="2 3">B25</strain>
    </source>
</reference>
<keyword evidence="1" id="KW-0732">Signal</keyword>
<name>A0A3G7TL18_9PSED</name>
<feature type="signal peptide" evidence="1">
    <location>
        <begin position="1"/>
        <end position="20"/>
    </location>
</feature>
<dbReference type="Gene3D" id="3.40.50.850">
    <property type="entry name" value="Isochorismatase-like"/>
    <property type="match status" value="1"/>
</dbReference>
<sequence length="267" mass="30100">MRNLQLFLCFFLGVIVSSVAYSESESVHSEQVISDSVKSVHIKSDYLIKTWRKSHFALDKAGGLIPERKNGQAFYKVKEGKYEFQRVLSKDKTALVVMDPWEDTGSPKMNKHYKKVFSQRLVPLAKHSIAMGLKVVVITNDPKTINLGYAARINPNLQVLVDAGKVDVLYHSDMDDRKFEVYLKLAGIDTLIYSGFASNMCVIGMPTGMIPMFHRGFRLFFVPEASAATEYGNTWGDGAVHKAMTSMISQWVGEIISFKDFMRIKPI</sequence>
<dbReference type="AlphaFoldDB" id="A0A3G7TL18"/>
<dbReference type="RefSeq" id="WP_124319976.1">
    <property type="nucleotide sequence ID" value="NZ_CP027753.1"/>
</dbReference>
<dbReference type="EMBL" id="CP027753">
    <property type="protein sequence ID" value="AZE47804.1"/>
    <property type="molecule type" value="Genomic_DNA"/>
</dbReference>
<protein>
    <submittedName>
        <fullName evidence="2">Uncharacterized protein</fullName>
    </submittedName>
</protein>
<gene>
    <name evidence="2" type="ORF">C4K04_2121</name>
</gene>
<dbReference type="Proteomes" id="UP000268048">
    <property type="component" value="Chromosome"/>
</dbReference>
<proteinExistence type="predicted"/>
<dbReference type="InterPro" id="IPR036380">
    <property type="entry name" value="Isochorismatase-like_sf"/>
</dbReference>
<feature type="chain" id="PRO_5018234926" evidence="1">
    <location>
        <begin position="21"/>
        <end position="267"/>
    </location>
</feature>
<evidence type="ECO:0000256" key="1">
    <source>
        <dbReference type="SAM" id="SignalP"/>
    </source>
</evidence>
<dbReference type="SUPFAM" id="SSF52499">
    <property type="entry name" value="Isochorismatase-like hydrolases"/>
    <property type="match status" value="1"/>
</dbReference>
<evidence type="ECO:0000313" key="2">
    <source>
        <dbReference type="EMBL" id="AZE47804.1"/>
    </source>
</evidence>